<evidence type="ECO:0000256" key="4">
    <source>
        <dbReference type="ARBA" id="ARBA00012640"/>
    </source>
</evidence>
<comment type="cofactor">
    <cofactor evidence="1">
        <name>Mg(2+)</name>
        <dbReference type="ChEBI" id="CHEBI:18420"/>
    </cofactor>
</comment>
<keyword evidence="9" id="KW-0718">Serine biosynthesis</keyword>
<dbReference type="SFLD" id="SFLDG01136">
    <property type="entry name" value="C1.6:_Phosphoserine_Phosphatas"/>
    <property type="match status" value="1"/>
</dbReference>
<dbReference type="InterPro" id="IPR023214">
    <property type="entry name" value="HAD_sf"/>
</dbReference>
<comment type="pathway">
    <text evidence="2">Amino-acid biosynthesis; L-serine biosynthesis; L-serine from 3-phospho-D-glycerate: step 3/3.</text>
</comment>
<dbReference type="EMBL" id="FPHP01000047">
    <property type="protein sequence ID" value="SFV75827.1"/>
    <property type="molecule type" value="Genomic_DNA"/>
</dbReference>
<dbReference type="SFLD" id="SFLDF00029">
    <property type="entry name" value="phosphoserine_phosphatase"/>
    <property type="match status" value="1"/>
</dbReference>
<dbReference type="NCBIfam" id="TIGR00338">
    <property type="entry name" value="serB"/>
    <property type="match status" value="1"/>
</dbReference>
<dbReference type="EC" id="3.1.3.3" evidence="4"/>
<evidence type="ECO:0000256" key="7">
    <source>
        <dbReference type="ARBA" id="ARBA00022801"/>
    </source>
</evidence>
<dbReference type="UniPathway" id="UPA00135">
    <property type="reaction ID" value="UER00198"/>
</dbReference>
<evidence type="ECO:0000256" key="10">
    <source>
        <dbReference type="ARBA" id="ARBA00031693"/>
    </source>
</evidence>
<dbReference type="NCBIfam" id="TIGR01488">
    <property type="entry name" value="HAD-SF-IB"/>
    <property type="match status" value="1"/>
</dbReference>
<keyword evidence="6" id="KW-0479">Metal-binding</keyword>
<evidence type="ECO:0000256" key="9">
    <source>
        <dbReference type="ARBA" id="ARBA00023299"/>
    </source>
</evidence>
<accession>A0A1W1D5W9</accession>
<evidence type="ECO:0000256" key="1">
    <source>
        <dbReference type="ARBA" id="ARBA00001946"/>
    </source>
</evidence>
<dbReference type="Gene3D" id="3.40.50.1000">
    <property type="entry name" value="HAD superfamily/HAD-like"/>
    <property type="match status" value="1"/>
</dbReference>
<keyword evidence="7 11" id="KW-0378">Hydrolase</keyword>
<dbReference type="PANTHER" id="PTHR43344">
    <property type="entry name" value="PHOSPHOSERINE PHOSPHATASE"/>
    <property type="match status" value="1"/>
</dbReference>
<dbReference type="InterPro" id="IPR004469">
    <property type="entry name" value="PSP"/>
</dbReference>
<evidence type="ECO:0000256" key="2">
    <source>
        <dbReference type="ARBA" id="ARBA00005135"/>
    </source>
</evidence>
<dbReference type="InterPro" id="IPR036412">
    <property type="entry name" value="HAD-like_sf"/>
</dbReference>
<dbReference type="SUPFAM" id="SSF56784">
    <property type="entry name" value="HAD-like"/>
    <property type="match status" value="1"/>
</dbReference>
<keyword evidence="5" id="KW-0028">Amino-acid biosynthesis</keyword>
<dbReference type="GO" id="GO:0006564">
    <property type="term" value="P:L-serine biosynthetic process"/>
    <property type="evidence" value="ECO:0007669"/>
    <property type="project" value="UniProtKB-KW"/>
</dbReference>
<keyword evidence="8" id="KW-0460">Magnesium</keyword>
<sequence length="210" mass="23192">MLKLAVFDFDSTLMDGETIDFFAQELGIGDEVAYITEEAMSGRLDFFESLQKRVALLKGLDYSIVEKISHNLPYMKGAKETISELKKQGIKVVCFSGGFRTATSYAKDILGYDADFSNVLHQKDGKLTGLVGGDMMFSHSKGDMLIRLQNILGISAKETLVCGDGANDLSMFAHAQTRVAFCARDILKKEANIIIETKDLTQILEKLEGK</sequence>
<name>A0A1W1D5W9_9ZZZZ</name>
<dbReference type="SFLD" id="SFLDS00003">
    <property type="entry name" value="Haloacid_Dehalogenase"/>
    <property type="match status" value="1"/>
</dbReference>
<dbReference type="Pfam" id="PF00702">
    <property type="entry name" value="Hydrolase"/>
    <property type="match status" value="1"/>
</dbReference>
<gene>
    <name evidence="11" type="ORF">MNB_SM-3-296</name>
</gene>
<evidence type="ECO:0000256" key="8">
    <source>
        <dbReference type="ARBA" id="ARBA00022842"/>
    </source>
</evidence>
<dbReference type="AlphaFoldDB" id="A0A1W1D5W9"/>
<dbReference type="InterPro" id="IPR050582">
    <property type="entry name" value="HAD-like_SerB"/>
</dbReference>
<dbReference type="GO" id="GO:0000287">
    <property type="term" value="F:magnesium ion binding"/>
    <property type="evidence" value="ECO:0007669"/>
    <property type="project" value="TreeGrafter"/>
</dbReference>
<dbReference type="GO" id="GO:0036424">
    <property type="term" value="F:L-phosphoserine phosphatase activity"/>
    <property type="evidence" value="ECO:0007669"/>
    <property type="project" value="InterPro"/>
</dbReference>
<evidence type="ECO:0000256" key="6">
    <source>
        <dbReference type="ARBA" id="ARBA00022723"/>
    </source>
</evidence>
<evidence type="ECO:0000256" key="3">
    <source>
        <dbReference type="ARBA" id="ARBA00009184"/>
    </source>
</evidence>
<dbReference type="GO" id="GO:0005737">
    <property type="term" value="C:cytoplasm"/>
    <property type="evidence" value="ECO:0007669"/>
    <property type="project" value="TreeGrafter"/>
</dbReference>
<evidence type="ECO:0000313" key="11">
    <source>
        <dbReference type="EMBL" id="SFV75827.1"/>
    </source>
</evidence>
<protein>
    <recommendedName>
        <fullName evidence="4">phosphoserine phosphatase</fullName>
        <ecNumber evidence="4">3.1.3.3</ecNumber>
    </recommendedName>
    <alternativeName>
        <fullName evidence="10">O-phosphoserine phosphohydrolase</fullName>
    </alternativeName>
</protein>
<organism evidence="11">
    <name type="scientific">hydrothermal vent metagenome</name>
    <dbReference type="NCBI Taxonomy" id="652676"/>
    <lineage>
        <taxon>unclassified sequences</taxon>
        <taxon>metagenomes</taxon>
        <taxon>ecological metagenomes</taxon>
    </lineage>
</organism>
<reference evidence="11" key="1">
    <citation type="submission" date="2016-10" db="EMBL/GenBank/DDBJ databases">
        <authorList>
            <person name="de Groot N.N."/>
        </authorList>
    </citation>
    <scope>NUCLEOTIDE SEQUENCE</scope>
</reference>
<dbReference type="SFLD" id="SFLDG01137">
    <property type="entry name" value="C1.6.1:_Phosphoserine_Phosphat"/>
    <property type="match status" value="1"/>
</dbReference>
<dbReference type="PANTHER" id="PTHR43344:SF2">
    <property type="entry name" value="PHOSPHOSERINE PHOSPHATASE"/>
    <property type="match status" value="1"/>
</dbReference>
<proteinExistence type="inferred from homology"/>
<comment type="similarity">
    <text evidence="3">Belongs to the HAD-like hydrolase superfamily. SerB family.</text>
</comment>
<evidence type="ECO:0000256" key="5">
    <source>
        <dbReference type="ARBA" id="ARBA00022605"/>
    </source>
</evidence>